<dbReference type="NCBIfam" id="TIGR01515">
    <property type="entry name" value="branching_enzym"/>
    <property type="match status" value="1"/>
</dbReference>
<dbReference type="Gene3D" id="3.20.20.80">
    <property type="entry name" value="Glycosidases"/>
    <property type="match status" value="1"/>
</dbReference>
<evidence type="ECO:0000256" key="1">
    <source>
        <dbReference type="ARBA" id="ARBA00000826"/>
    </source>
</evidence>
<dbReference type="Pfam" id="PF02922">
    <property type="entry name" value="CBM_48"/>
    <property type="match status" value="1"/>
</dbReference>
<evidence type="ECO:0000256" key="4">
    <source>
        <dbReference type="ARBA" id="ARBA00009000"/>
    </source>
</evidence>
<accession>A0A974S0Y0</accession>
<comment type="function">
    <text evidence="2 10">Catalyzes the formation of the alpha-1,6-glucosidic linkages in glycogen by scission of a 1,4-alpha-linked oligosaccharide from growing alpha-1,4-glucan chains and the subsequent attachment of the oligosaccharide to the alpha-1,6 position.</text>
</comment>
<dbReference type="PANTHER" id="PTHR43651">
    <property type="entry name" value="1,4-ALPHA-GLUCAN-BRANCHING ENZYME"/>
    <property type="match status" value="1"/>
</dbReference>
<evidence type="ECO:0000256" key="11">
    <source>
        <dbReference type="PIRSR" id="PIRSR000463-1"/>
    </source>
</evidence>
<dbReference type="CDD" id="cd11322">
    <property type="entry name" value="AmyAc_Glg_BE"/>
    <property type="match status" value="1"/>
</dbReference>
<dbReference type="InterPro" id="IPR013780">
    <property type="entry name" value="Glyco_hydro_b"/>
</dbReference>
<dbReference type="NCBIfam" id="NF008967">
    <property type="entry name" value="PRK12313.1"/>
    <property type="match status" value="1"/>
</dbReference>
<dbReference type="SUPFAM" id="SSF51011">
    <property type="entry name" value="Glycosyl hydrolase domain"/>
    <property type="match status" value="1"/>
</dbReference>
<dbReference type="InterPro" id="IPR004193">
    <property type="entry name" value="Glyco_hydro_13_N"/>
</dbReference>
<dbReference type="InterPro" id="IPR013783">
    <property type="entry name" value="Ig-like_fold"/>
</dbReference>
<name>A0A974S0Y0_PERPY</name>
<proteinExistence type="inferred from homology"/>
<comment type="pathway">
    <text evidence="3 10">Glycan biosynthesis; glycogen biosynthesis.</text>
</comment>
<dbReference type="GO" id="GO:0043169">
    <property type="term" value="F:cation binding"/>
    <property type="evidence" value="ECO:0007669"/>
    <property type="project" value="InterPro"/>
</dbReference>
<dbReference type="HAMAP" id="MF_00685">
    <property type="entry name" value="GlgB"/>
    <property type="match status" value="1"/>
</dbReference>
<dbReference type="InterPro" id="IPR044143">
    <property type="entry name" value="GlgB_N_E_set_prok"/>
</dbReference>
<evidence type="ECO:0000256" key="9">
    <source>
        <dbReference type="ARBA" id="ARBA00023277"/>
    </source>
</evidence>
<keyword evidence="5 10" id="KW-0321">Glycogen metabolism</keyword>
<dbReference type="RefSeq" id="WP_040375578.1">
    <property type="nucleotide sequence ID" value="NZ_CP068053.1"/>
</dbReference>
<evidence type="ECO:0000256" key="2">
    <source>
        <dbReference type="ARBA" id="ARBA00002953"/>
    </source>
</evidence>
<dbReference type="FunFam" id="2.60.40.10:FF:000169">
    <property type="entry name" value="1,4-alpha-glucan branching enzyme GlgB"/>
    <property type="match status" value="1"/>
</dbReference>
<dbReference type="GO" id="GO:0005978">
    <property type="term" value="P:glycogen biosynthetic process"/>
    <property type="evidence" value="ECO:0007669"/>
    <property type="project" value="UniProtKB-UniRule"/>
</dbReference>
<reference evidence="13 14" key="1">
    <citation type="submission" date="2021-01" db="EMBL/GenBank/DDBJ databases">
        <title>FDA dAtabase for Regulatory Grade micrObial Sequences (FDA-ARGOS): Supporting development and validation of Infectious Disease Dx tests.</title>
        <authorList>
            <person name="Nelson B."/>
            <person name="Plummer A."/>
            <person name="Tallon L."/>
            <person name="Sadzewicz L."/>
            <person name="Zhao X."/>
            <person name="Boylan J."/>
            <person name="Ott S."/>
            <person name="Bowen H."/>
            <person name="Vavikolanu K."/>
            <person name="Mehta A."/>
            <person name="Aluvathingal J."/>
            <person name="Nadendla S."/>
            <person name="Myers T."/>
            <person name="Yan Y."/>
            <person name="Sichtig H."/>
        </authorList>
    </citation>
    <scope>NUCLEOTIDE SEQUENCE [LARGE SCALE GENOMIC DNA]</scope>
    <source>
        <strain evidence="13 14">FDAARGOS_1161</strain>
    </source>
</reference>
<dbReference type="GO" id="GO:0005829">
    <property type="term" value="C:cytosol"/>
    <property type="evidence" value="ECO:0007669"/>
    <property type="project" value="TreeGrafter"/>
</dbReference>
<dbReference type="NCBIfam" id="NF003811">
    <property type="entry name" value="PRK05402.1"/>
    <property type="match status" value="1"/>
</dbReference>
<dbReference type="Pfam" id="PF02806">
    <property type="entry name" value="Alpha-amylase_C"/>
    <property type="match status" value="1"/>
</dbReference>
<dbReference type="FunFam" id="2.60.40.1180:FF:000002">
    <property type="entry name" value="1,4-alpha-glucan branching enzyme GlgB"/>
    <property type="match status" value="1"/>
</dbReference>
<evidence type="ECO:0000256" key="3">
    <source>
        <dbReference type="ARBA" id="ARBA00004964"/>
    </source>
</evidence>
<feature type="domain" description="Glycosyl hydrolase family 13 catalytic" evidence="12">
    <location>
        <begin position="159"/>
        <end position="519"/>
    </location>
</feature>
<organism evidence="13 14">
    <name type="scientific">Peribacillus psychrosaccharolyticus</name>
    <name type="common">Bacillus psychrosaccharolyticus</name>
    <dbReference type="NCBI Taxonomy" id="1407"/>
    <lineage>
        <taxon>Bacteria</taxon>
        <taxon>Bacillati</taxon>
        <taxon>Bacillota</taxon>
        <taxon>Bacilli</taxon>
        <taxon>Bacillales</taxon>
        <taxon>Bacillaceae</taxon>
        <taxon>Peribacillus</taxon>
    </lineage>
</organism>
<dbReference type="EC" id="2.4.1.18" evidence="10"/>
<evidence type="ECO:0000256" key="6">
    <source>
        <dbReference type="ARBA" id="ARBA00022676"/>
    </source>
</evidence>
<sequence>MEKMFEVPKQLFPSDFDVYLFHEGTLFESYKMLGAHLVSEENLHGVRFAVWAPHAKNVSVVGNFNAWNGGQNRMQRLASSGIWVGFIPDLKKGEIYKYEVTGPGGQKELKADPYAFYSELRPATASVVYPLDTYKWNDQKWMTKRKKTDIYHKPMAIYEVHLASWKQKANGDFYTYQELADELVEYAVENGFTHIELMPVMEHPFDGSWGYQITGFYSATSRYGTPEQLMYFIDRCHQRDIGVILDWVPAHFCKDIQGLGRFDGTPLYESADPLRAERPIWGTYSFDYSKPEVVSFLISNAMFWMDVYHVDGFRIDAVSSIVYLNHDNPLPVKLSNQYGGDKNLEAIAFLKKLNETIFQRYPGVLMMAEEATEYPLVTGPTSAGGLGFNYKWNMGWANDILKYMKLSVNERPKHHHLLTFSFFYAFSENYVLPFSHDEMVHGKRSLVNKMPGDYWQKFANLRLLFGYLFTHPGKKLLFMGSEFGQFDEWKYREEMDWMLLDYESHSKFFNYYKELNSFYRETHSLWRLDHESEGFEWIDADNAGQSVITFMRRGKRKGDYCLVVCNFSDSVYRDYKIGVPSSGQYYEAFTSDAESYGGSGTFNADFIQAEKIPHHNQPCSMEITVPPLGMAIFRKQTKKRQKGVNLNGI</sequence>
<dbReference type="EMBL" id="CP068053">
    <property type="protein sequence ID" value="QQT01107.1"/>
    <property type="molecule type" value="Genomic_DNA"/>
</dbReference>
<dbReference type="AlphaFoldDB" id="A0A974S0Y0"/>
<keyword evidence="9 10" id="KW-0119">Carbohydrate metabolism</keyword>
<dbReference type="CDD" id="cd02855">
    <property type="entry name" value="E_set_GBE_prok_N"/>
    <property type="match status" value="1"/>
</dbReference>
<dbReference type="InterPro" id="IPR017853">
    <property type="entry name" value="GH"/>
</dbReference>
<evidence type="ECO:0000313" key="14">
    <source>
        <dbReference type="Proteomes" id="UP000595254"/>
    </source>
</evidence>
<keyword evidence="6 10" id="KW-0328">Glycosyltransferase</keyword>
<dbReference type="Proteomes" id="UP000595254">
    <property type="component" value="Chromosome"/>
</dbReference>
<dbReference type="GO" id="GO:0004553">
    <property type="term" value="F:hydrolase activity, hydrolyzing O-glycosyl compounds"/>
    <property type="evidence" value="ECO:0007669"/>
    <property type="project" value="InterPro"/>
</dbReference>
<dbReference type="InterPro" id="IPR006407">
    <property type="entry name" value="GlgB"/>
</dbReference>
<dbReference type="KEGG" id="ppsr:I6J18_04175"/>
<keyword evidence="8 10" id="KW-0320">Glycogen biosynthesis</keyword>
<dbReference type="SMART" id="SM00642">
    <property type="entry name" value="Aamy"/>
    <property type="match status" value="1"/>
</dbReference>
<keyword evidence="14" id="KW-1185">Reference proteome</keyword>
<dbReference type="SUPFAM" id="SSF51445">
    <property type="entry name" value="(Trans)glycosidases"/>
    <property type="match status" value="1"/>
</dbReference>
<evidence type="ECO:0000313" key="13">
    <source>
        <dbReference type="EMBL" id="QQT01107.1"/>
    </source>
</evidence>
<dbReference type="PIRSF" id="PIRSF000463">
    <property type="entry name" value="GlgB"/>
    <property type="match status" value="1"/>
</dbReference>
<comment type="similarity">
    <text evidence="4 10">Belongs to the glycosyl hydrolase 13 family. GlgB subfamily.</text>
</comment>
<dbReference type="InterPro" id="IPR037439">
    <property type="entry name" value="Branching_enzy"/>
</dbReference>
<protein>
    <recommendedName>
        <fullName evidence="10">1,4-alpha-glucan branching enzyme GlgB</fullName>
        <ecNumber evidence="10">2.4.1.18</ecNumber>
    </recommendedName>
    <alternativeName>
        <fullName evidence="10">1,4-alpha-D-glucan:1,4-alpha-D-glucan 6-glucosyl-transferase</fullName>
    </alternativeName>
    <alternativeName>
        <fullName evidence="10">Alpha-(1-&gt;4)-glucan branching enzyme</fullName>
    </alternativeName>
    <alternativeName>
        <fullName evidence="10">Glycogen branching enzyme</fullName>
        <shortName evidence="10">BE</shortName>
    </alternativeName>
</protein>
<evidence type="ECO:0000256" key="7">
    <source>
        <dbReference type="ARBA" id="ARBA00022679"/>
    </source>
</evidence>
<feature type="active site" description="Nucleophile" evidence="10 11">
    <location>
        <position position="316"/>
    </location>
</feature>
<evidence type="ECO:0000259" key="12">
    <source>
        <dbReference type="SMART" id="SM00642"/>
    </source>
</evidence>
<evidence type="ECO:0000256" key="5">
    <source>
        <dbReference type="ARBA" id="ARBA00022600"/>
    </source>
</evidence>
<dbReference type="Gene3D" id="2.60.40.10">
    <property type="entry name" value="Immunoglobulins"/>
    <property type="match status" value="1"/>
</dbReference>
<dbReference type="Gene3D" id="2.60.40.1180">
    <property type="entry name" value="Golgi alpha-mannosidase II"/>
    <property type="match status" value="1"/>
</dbReference>
<keyword evidence="7 10" id="KW-0808">Transferase</keyword>
<evidence type="ECO:0000256" key="8">
    <source>
        <dbReference type="ARBA" id="ARBA00023056"/>
    </source>
</evidence>
<feature type="active site" description="Proton donor" evidence="10 11">
    <location>
        <position position="369"/>
    </location>
</feature>
<dbReference type="PANTHER" id="PTHR43651:SF3">
    <property type="entry name" value="1,4-ALPHA-GLUCAN-BRANCHING ENZYME"/>
    <property type="match status" value="1"/>
</dbReference>
<dbReference type="FunFam" id="3.20.20.80:FF:000003">
    <property type="entry name" value="1,4-alpha-glucan branching enzyme GlgB"/>
    <property type="match status" value="1"/>
</dbReference>
<dbReference type="Pfam" id="PF00128">
    <property type="entry name" value="Alpha-amylase"/>
    <property type="match status" value="1"/>
</dbReference>
<comment type="subunit">
    <text evidence="10">Monomer.</text>
</comment>
<dbReference type="InterPro" id="IPR006048">
    <property type="entry name" value="A-amylase/branching_C"/>
</dbReference>
<evidence type="ECO:0000256" key="10">
    <source>
        <dbReference type="HAMAP-Rule" id="MF_00685"/>
    </source>
</evidence>
<comment type="catalytic activity">
    <reaction evidence="1 10">
        <text>Transfers a segment of a (1-&gt;4)-alpha-D-glucan chain to a primary hydroxy group in a similar glucan chain.</text>
        <dbReference type="EC" id="2.4.1.18"/>
    </reaction>
</comment>
<dbReference type="GO" id="GO:0003844">
    <property type="term" value="F:1,4-alpha-glucan branching enzyme activity"/>
    <property type="evidence" value="ECO:0007669"/>
    <property type="project" value="UniProtKB-UniRule"/>
</dbReference>
<gene>
    <name evidence="10 13" type="primary">glgB</name>
    <name evidence="13" type="ORF">I6J18_04175</name>
</gene>
<dbReference type="InterPro" id="IPR006047">
    <property type="entry name" value="GH13_cat_dom"/>
</dbReference>